<organism evidence="1 2">
    <name type="scientific">Pseudorhizobium banfieldiae</name>
    <dbReference type="NCBI Taxonomy" id="1125847"/>
    <lineage>
        <taxon>Bacteria</taxon>
        <taxon>Pseudomonadati</taxon>
        <taxon>Pseudomonadota</taxon>
        <taxon>Alphaproteobacteria</taxon>
        <taxon>Hyphomicrobiales</taxon>
        <taxon>Rhizobiaceae</taxon>
        <taxon>Rhizobium/Agrobacterium group</taxon>
        <taxon>Pseudorhizobium</taxon>
    </lineage>
</organism>
<sequence>MAILRSGDIRTSETEITVFSRRSSRTSPRCSTWVIAARTCSPTRSMRWDGAEEVAFAILVSLSRGSGVWLLACRAALHGFHGSNASSGRKGQGLRVRSALDVAQEMSNYVCFSVPAEKPRGSEPGAGPLWREYYGALAMSVPPAIKPADFLCP</sequence>
<evidence type="ECO:0000313" key="2">
    <source>
        <dbReference type="Proteomes" id="UP000010792"/>
    </source>
</evidence>
<accession>L0NLC1</accession>
<dbReference type="AlphaFoldDB" id="L0NLC1"/>
<dbReference type="Proteomes" id="UP000010792">
    <property type="component" value="Chromosome"/>
</dbReference>
<dbReference type="KEGG" id="rht:NT26_3957"/>
<dbReference type="STRING" id="1125847.NT26_3957"/>
<evidence type="ECO:0000313" key="1">
    <source>
        <dbReference type="EMBL" id="CCF21679.1"/>
    </source>
</evidence>
<proteinExistence type="predicted"/>
<reference evidence="1 2" key="1">
    <citation type="journal article" date="2013" name="Genome Biol. Evol.">
        <title>Life in an arsenic-containing gold mine: genome and physiology of the autotrophic arsenite-oxidizing bacterium rhizobium sp. NT-26.</title>
        <authorList>
            <person name="Andres J."/>
            <person name="Arsene-Ploetze F."/>
            <person name="Barbe V."/>
            <person name="Brochier-Armanet C."/>
            <person name="Cleiss-Arnold J."/>
            <person name="Coppee J.Y."/>
            <person name="Dillies M.A."/>
            <person name="Geist"/>
            <person name="L"/>
            <person name="Joublin A."/>
            <person name="Koechler S."/>
            <person name="Lassalle F."/>
            <person name="Marchal M."/>
            <person name="Medigue C."/>
            <person name="Muller D."/>
            <person name="Nesme X."/>
            <person name="Plewniak F."/>
            <person name="Proux C."/>
            <person name="Ramirez-Bahena M.H."/>
            <person name="Schenowitz C."/>
            <person name="Sismeiro O."/>
            <person name="Vallenet D."/>
            <person name="Santini J.M."/>
            <person name="Bertin P.N."/>
        </authorList>
    </citation>
    <scope>NUCLEOTIDE SEQUENCE [LARGE SCALE GENOMIC DNA]</scope>
    <source>
        <strain evidence="1 2">NT-26</strain>
    </source>
</reference>
<gene>
    <name evidence="1" type="ORF">NT26_3957</name>
</gene>
<protein>
    <submittedName>
        <fullName evidence="1">Uncharacterized protein</fullName>
    </submittedName>
</protein>
<name>L0NLC1_9HYPH</name>
<keyword evidence="2" id="KW-1185">Reference proteome</keyword>
<dbReference type="EMBL" id="FO082820">
    <property type="protein sequence ID" value="CCF21679.1"/>
    <property type="molecule type" value="Genomic_DNA"/>
</dbReference>